<dbReference type="CDD" id="cd00293">
    <property type="entry name" value="USP-like"/>
    <property type="match status" value="1"/>
</dbReference>
<dbReference type="Proteomes" id="UP001429984">
    <property type="component" value="Unassembled WGS sequence"/>
</dbReference>
<comment type="caution">
    <text evidence="3">The sequence shown here is derived from an EMBL/GenBank/DDBJ whole genome shotgun (WGS) entry which is preliminary data.</text>
</comment>
<protein>
    <submittedName>
        <fullName evidence="3">Universal stress protein</fullName>
    </submittedName>
</protein>
<proteinExistence type="inferred from homology"/>
<keyword evidence="4" id="KW-1185">Reference proteome</keyword>
<dbReference type="PANTHER" id="PTHR46268">
    <property type="entry name" value="STRESS RESPONSE PROTEIN NHAX"/>
    <property type="match status" value="1"/>
</dbReference>
<dbReference type="RefSeq" id="WP_194931415.1">
    <property type="nucleotide sequence ID" value="NZ_JADLZT010000006.1"/>
</dbReference>
<dbReference type="Gene3D" id="3.40.50.12370">
    <property type="match status" value="1"/>
</dbReference>
<sequence length="282" mass="30379">MIKDLILPLTATQGDSNAIEAALALATMAQTHLVVLDTVYMPAPIPGAWSVAPDASSMQQVYTEVRAMAEAQAARLRDRLGREAVSSEVRLAETVVGGPRHVAALHARYADLAVLTSAGDNAGERSAVSAIFSGLLFESGRPVMIVPPKCTGSFPARHVVVAWRPTREATRAVHDAMPWLQMADSVDVLEVEPDPDQRSDDGALPGADIATHLARHGIKVRVVIHQQRNESVSTALLRHCEQSNATLLVAGGYGHSRFREWVLGGTTRELLQFAHLPVLFSH</sequence>
<feature type="domain" description="UspA" evidence="2">
    <location>
        <begin position="158"/>
        <end position="279"/>
    </location>
</feature>
<dbReference type="Pfam" id="PF00582">
    <property type="entry name" value="Usp"/>
    <property type="match status" value="1"/>
</dbReference>
<evidence type="ECO:0000256" key="1">
    <source>
        <dbReference type="ARBA" id="ARBA00008791"/>
    </source>
</evidence>
<organism evidence="3 4">
    <name type="scientific">Lysobacter niastensis</name>
    <dbReference type="NCBI Taxonomy" id="380629"/>
    <lineage>
        <taxon>Bacteria</taxon>
        <taxon>Pseudomonadati</taxon>
        <taxon>Pseudomonadota</taxon>
        <taxon>Gammaproteobacteria</taxon>
        <taxon>Lysobacterales</taxon>
        <taxon>Lysobacteraceae</taxon>
        <taxon>Lysobacter</taxon>
    </lineage>
</organism>
<accession>A0ABS0BAY3</accession>
<reference evidence="3 4" key="1">
    <citation type="submission" date="2020-11" db="EMBL/GenBank/DDBJ databases">
        <title>Draft Genome Sequence and Secondary Metabolite Biosynthetic Potential of the Lysobacter niastensis Type strain DSM 18481.</title>
        <authorList>
            <person name="Turrini P."/>
            <person name="Artuso I."/>
            <person name="Tescari M."/>
            <person name="Lugli G.A."/>
            <person name="Frangipani E."/>
            <person name="Ventura M."/>
            <person name="Visca P."/>
        </authorList>
    </citation>
    <scope>NUCLEOTIDE SEQUENCE [LARGE SCALE GENOMIC DNA]</scope>
    <source>
        <strain evidence="3 4">DSM 18481</strain>
    </source>
</reference>
<evidence type="ECO:0000313" key="3">
    <source>
        <dbReference type="EMBL" id="MBF6024829.1"/>
    </source>
</evidence>
<gene>
    <name evidence="3" type="ORF">IU514_12415</name>
</gene>
<evidence type="ECO:0000259" key="2">
    <source>
        <dbReference type="Pfam" id="PF00582"/>
    </source>
</evidence>
<dbReference type="PANTHER" id="PTHR46268:SF15">
    <property type="entry name" value="UNIVERSAL STRESS PROTEIN HP_0031"/>
    <property type="match status" value="1"/>
</dbReference>
<name>A0ABS0BAY3_9GAMM</name>
<dbReference type="EMBL" id="JADLZT010000006">
    <property type="protein sequence ID" value="MBF6024829.1"/>
    <property type="molecule type" value="Genomic_DNA"/>
</dbReference>
<dbReference type="InterPro" id="IPR006016">
    <property type="entry name" value="UspA"/>
</dbReference>
<evidence type="ECO:0000313" key="4">
    <source>
        <dbReference type="Proteomes" id="UP001429984"/>
    </source>
</evidence>
<dbReference type="SUPFAM" id="SSF52402">
    <property type="entry name" value="Adenine nucleotide alpha hydrolases-like"/>
    <property type="match status" value="2"/>
</dbReference>
<comment type="similarity">
    <text evidence="1">Belongs to the universal stress protein A family.</text>
</comment>